<comment type="caution">
    <text evidence="6">The sequence shown here is derived from an EMBL/GenBank/DDBJ whole genome shotgun (WGS) entry which is preliminary data.</text>
</comment>
<evidence type="ECO:0000259" key="5">
    <source>
        <dbReference type="PROSITE" id="PS50865"/>
    </source>
</evidence>
<evidence type="ECO:0000256" key="2">
    <source>
        <dbReference type="ARBA" id="ARBA00022771"/>
    </source>
</evidence>
<dbReference type="Proteomes" id="UP000007264">
    <property type="component" value="Unassembled WGS sequence"/>
</dbReference>
<keyword evidence="1" id="KW-0479">Metal-binding</keyword>
<feature type="domain" description="MYND-type" evidence="5">
    <location>
        <begin position="222"/>
        <end position="253"/>
    </location>
</feature>
<evidence type="ECO:0000256" key="4">
    <source>
        <dbReference type="PROSITE-ProRule" id="PRU00134"/>
    </source>
</evidence>
<dbReference type="OrthoDB" id="530530at2759"/>
<dbReference type="AlphaFoldDB" id="I0Z8Y0"/>
<evidence type="ECO:0000256" key="1">
    <source>
        <dbReference type="ARBA" id="ARBA00022723"/>
    </source>
</evidence>
<proteinExistence type="predicted"/>
<dbReference type="InterPro" id="IPR002893">
    <property type="entry name" value="Znf_MYND"/>
</dbReference>
<dbReference type="GO" id="GO:0008270">
    <property type="term" value="F:zinc ion binding"/>
    <property type="evidence" value="ECO:0007669"/>
    <property type="project" value="UniProtKB-KW"/>
</dbReference>
<keyword evidence="7" id="KW-1185">Reference proteome</keyword>
<dbReference type="RefSeq" id="XP_005651643.1">
    <property type="nucleotide sequence ID" value="XM_005651586.1"/>
</dbReference>
<name>I0Z8Y0_COCSC</name>
<evidence type="ECO:0000313" key="6">
    <source>
        <dbReference type="EMBL" id="EIE27099.1"/>
    </source>
</evidence>
<gene>
    <name evidence="6" type="ORF">COCSUDRAFT_38856</name>
</gene>
<keyword evidence="3" id="KW-0862">Zinc</keyword>
<dbReference type="KEGG" id="csl:COCSUDRAFT_38856"/>
<keyword evidence="2 4" id="KW-0863">Zinc-finger</keyword>
<organism evidence="6 7">
    <name type="scientific">Coccomyxa subellipsoidea (strain C-169)</name>
    <name type="common">Green microalga</name>
    <dbReference type="NCBI Taxonomy" id="574566"/>
    <lineage>
        <taxon>Eukaryota</taxon>
        <taxon>Viridiplantae</taxon>
        <taxon>Chlorophyta</taxon>
        <taxon>core chlorophytes</taxon>
        <taxon>Trebouxiophyceae</taxon>
        <taxon>Trebouxiophyceae incertae sedis</taxon>
        <taxon>Coccomyxaceae</taxon>
        <taxon>Coccomyxa</taxon>
        <taxon>Coccomyxa subellipsoidea</taxon>
    </lineage>
</organism>
<accession>I0Z8Y0</accession>
<sequence length="274" mass="31020">MAVSSDERSSAMKAVIEGEQLQMEIIKLLQPDHVTDEDLMKTDWQPCIKQVGTLRVVLNVSSPKLSFFFAVYLRPELLYQDLQIDERIAEQAALVTSPLQLLAALPIMQQFLDKQIYSKAAPVALVALKALRSHRDRWNAPARTARKDMALLDSWGEFLCPVTGGRTPVKSRSLAMRDDYWRSLAVAARFRDAVRQDPAFAETEMPTFTDQQLQEELSHVRCQKCQKLCADLLRCAGCIQVKYCSKDCQKKHWGSSFPWLYLALNDNSLGVAVL</sequence>
<dbReference type="SUPFAM" id="SSF144232">
    <property type="entry name" value="HIT/MYND zinc finger-like"/>
    <property type="match status" value="1"/>
</dbReference>
<dbReference type="EMBL" id="AGSI01000001">
    <property type="protein sequence ID" value="EIE27099.1"/>
    <property type="molecule type" value="Genomic_DNA"/>
</dbReference>
<evidence type="ECO:0000256" key="3">
    <source>
        <dbReference type="ARBA" id="ARBA00022833"/>
    </source>
</evidence>
<dbReference type="Pfam" id="PF01753">
    <property type="entry name" value="zf-MYND"/>
    <property type="match status" value="1"/>
</dbReference>
<dbReference type="Gene3D" id="6.10.140.2220">
    <property type="match status" value="1"/>
</dbReference>
<reference evidence="6 7" key="1">
    <citation type="journal article" date="2012" name="Genome Biol.">
        <title>The genome of the polar eukaryotic microalga coccomyxa subellipsoidea reveals traits of cold adaptation.</title>
        <authorList>
            <person name="Blanc G."/>
            <person name="Agarkova I."/>
            <person name="Grimwood J."/>
            <person name="Kuo A."/>
            <person name="Brueggeman A."/>
            <person name="Dunigan D."/>
            <person name="Gurnon J."/>
            <person name="Ladunga I."/>
            <person name="Lindquist E."/>
            <person name="Lucas S."/>
            <person name="Pangilinan J."/>
            <person name="Proschold T."/>
            <person name="Salamov A."/>
            <person name="Schmutz J."/>
            <person name="Weeks D."/>
            <person name="Yamada T."/>
            <person name="Claverie J.M."/>
            <person name="Grigoriev I."/>
            <person name="Van Etten J."/>
            <person name="Lomsadze A."/>
            <person name="Borodovsky M."/>
        </authorList>
    </citation>
    <scope>NUCLEOTIDE SEQUENCE [LARGE SCALE GENOMIC DNA]</scope>
    <source>
        <strain evidence="6 7">C-169</strain>
    </source>
</reference>
<protein>
    <recommendedName>
        <fullName evidence="5">MYND-type domain-containing protein</fullName>
    </recommendedName>
</protein>
<dbReference type="PROSITE" id="PS50865">
    <property type="entry name" value="ZF_MYND_2"/>
    <property type="match status" value="1"/>
</dbReference>
<dbReference type="GeneID" id="17045114"/>
<evidence type="ECO:0000313" key="7">
    <source>
        <dbReference type="Proteomes" id="UP000007264"/>
    </source>
</evidence>